<feature type="compositionally biased region" description="Polar residues" evidence="4">
    <location>
        <begin position="1"/>
        <end position="20"/>
    </location>
</feature>
<dbReference type="AlphaFoldDB" id="A0A8H7Q6S0"/>
<dbReference type="PROSITE" id="PS51477">
    <property type="entry name" value="PAH"/>
    <property type="match status" value="1"/>
</dbReference>
<evidence type="ECO:0000256" key="1">
    <source>
        <dbReference type="ARBA" id="ARBA00004123"/>
    </source>
</evidence>
<comment type="subcellular location">
    <subcellularLocation>
        <location evidence="1 3">Nucleus</location>
    </subcellularLocation>
</comment>
<feature type="region of interest" description="Disordered" evidence="4">
    <location>
        <begin position="281"/>
        <end position="316"/>
    </location>
</feature>
<dbReference type="InterPro" id="IPR003822">
    <property type="entry name" value="PAH"/>
</dbReference>
<reference evidence="6" key="1">
    <citation type="submission" date="2020-12" db="EMBL/GenBank/DDBJ databases">
        <title>Metabolic potential, ecology and presence of endohyphal bacteria is reflected in genomic diversity of Mucoromycotina.</title>
        <authorList>
            <person name="Muszewska A."/>
            <person name="Okrasinska A."/>
            <person name="Steczkiewicz K."/>
            <person name="Drgas O."/>
            <person name="Orlowska M."/>
            <person name="Perlinska-Lenart U."/>
            <person name="Aleksandrzak-Piekarczyk T."/>
            <person name="Szatraj K."/>
            <person name="Zielenkiewicz U."/>
            <person name="Pilsyk S."/>
            <person name="Malc E."/>
            <person name="Mieczkowski P."/>
            <person name="Kruszewska J.S."/>
            <person name="Biernat P."/>
            <person name="Pawlowska J."/>
        </authorList>
    </citation>
    <scope>NUCLEOTIDE SEQUENCE</scope>
    <source>
        <strain evidence="6">WA0000051536</strain>
    </source>
</reference>
<protein>
    <recommendedName>
        <fullName evidence="5">NADAR domain-containing protein</fullName>
    </recommendedName>
</protein>
<dbReference type="Gene3D" id="1.10.357.40">
    <property type="entry name" value="YbiA-like"/>
    <property type="match status" value="1"/>
</dbReference>
<dbReference type="InterPro" id="IPR036600">
    <property type="entry name" value="PAH_sf"/>
</dbReference>
<accession>A0A8H7Q6S0</accession>
<gene>
    <name evidence="6" type="ORF">INT44_003145</name>
</gene>
<evidence type="ECO:0000256" key="4">
    <source>
        <dbReference type="SAM" id="MobiDB-lite"/>
    </source>
</evidence>
<feature type="region of interest" description="Disordered" evidence="4">
    <location>
        <begin position="1"/>
        <end position="24"/>
    </location>
</feature>
<dbReference type="GO" id="GO:0006355">
    <property type="term" value="P:regulation of DNA-templated transcription"/>
    <property type="evidence" value="ECO:0007669"/>
    <property type="project" value="InterPro"/>
</dbReference>
<evidence type="ECO:0000259" key="5">
    <source>
        <dbReference type="Pfam" id="PF08719"/>
    </source>
</evidence>
<dbReference type="Gene3D" id="1.20.1160.11">
    <property type="entry name" value="Paired amphipathic helix"/>
    <property type="match status" value="1"/>
</dbReference>
<dbReference type="InterPro" id="IPR037238">
    <property type="entry name" value="YbiA-like_sf"/>
</dbReference>
<feature type="compositionally biased region" description="Basic and acidic residues" evidence="4">
    <location>
        <begin position="300"/>
        <end position="312"/>
    </location>
</feature>
<feature type="domain" description="NADAR" evidence="5">
    <location>
        <begin position="82"/>
        <end position="211"/>
    </location>
</feature>
<dbReference type="OrthoDB" id="10265969at2759"/>
<evidence type="ECO:0000313" key="6">
    <source>
        <dbReference type="EMBL" id="KAG2186918.1"/>
    </source>
</evidence>
<proteinExistence type="predicted"/>
<dbReference type="Proteomes" id="UP000612746">
    <property type="component" value="Unassembled WGS sequence"/>
</dbReference>
<comment type="caution">
    <text evidence="6">The sequence shown here is derived from an EMBL/GenBank/DDBJ whole genome shotgun (WGS) entry which is preliminary data.</text>
</comment>
<dbReference type="Pfam" id="PF08719">
    <property type="entry name" value="NADAR"/>
    <property type="match status" value="1"/>
</dbReference>
<evidence type="ECO:0000313" key="7">
    <source>
        <dbReference type="Proteomes" id="UP000612746"/>
    </source>
</evidence>
<organism evidence="6 7">
    <name type="scientific">Umbelopsis vinacea</name>
    <dbReference type="NCBI Taxonomy" id="44442"/>
    <lineage>
        <taxon>Eukaryota</taxon>
        <taxon>Fungi</taxon>
        <taxon>Fungi incertae sedis</taxon>
        <taxon>Mucoromycota</taxon>
        <taxon>Mucoromycotina</taxon>
        <taxon>Umbelopsidomycetes</taxon>
        <taxon>Umbelopsidales</taxon>
        <taxon>Umbelopsidaceae</taxon>
        <taxon>Umbelopsis</taxon>
    </lineage>
</organism>
<dbReference type="GO" id="GO:0005634">
    <property type="term" value="C:nucleus"/>
    <property type="evidence" value="ECO:0007669"/>
    <property type="project" value="UniProtKB-SubCell"/>
</dbReference>
<name>A0A8H7Q6S0_9FUNG</name>
<dbReference type="EMBL" id="JAEPRA010000004">
    <property type="protein sequence ID" value="KAG2186918.1"/>
    <property type="molecule type" value="Genomic_DNA"/>
</dbReference>
<dbReference type="InterPro" id="IPR012816">
    <property type="entry name" value="NADAR"/>
</dbReference>
<sequence>MSNSNDQPEESSPTQFNGQKDSGPVSLEFTDSELFRNDTVFVLSSASVVKPVGTAPGEMCPVADIKNNAYYALNDNHPHWRRMLSNSYMRTMFTNSAKPSQKQTRVLRLFDLDHRGWASVEHCLQYSRLEPIDPEYASRFSMGDTKSHALSRAEASVAKKAGLKAILSDEQVRDWDDRRPQCTLRCQWAKYSQNEDLAQVLLATGDAKLVTIEGKSRVERVERELMIVRKMLREGRDGRAILGSTTEEEVTFDSILHNIDDDEDDQSFSVSYMIPKYSKPKTSTNGMSVSLPPVTTAPAVRKETAAQSDESRSQPLKPMNVTDAMAYIQNIREHRDPSVYDEFLKIMTEFKSQRYVNLVDVIMHYPDTYHECLGGQPSMIRQFMQFLPPGHVLQNADVDKSDAQPIYVLTPAGSRIVIDPSTGRIQT</sequence>
<evidence type="ECO:0000256" key="2">
    <source>
        <dbReference type="ARBA" id="ARBA00023242"/>
    </source>
</evidence>
<dbReference type="SUPFAM" id="SSF47762">
    <property type="entry name" value="PAH2 domain"/>
    <property type="match status" value="1"/>
</dbReference>
<keyword evidence="2 3" id="KW-0539">Nucleus</keyword>
<keyword evidence="7" id="KW-1185">Reference proteome</keyword>
<dbReference type="CDD" id="cd15457">
    <property type="entry name" value="NADAR"/>
    <property type="match status" value="1"/>
</dbReference>
<dbReference type="SUPFAM" id="SSF143990">
    <property type="entry name" value="YbiA-like"/>
    <property type="match status" value="1"/>
</dbReference>
<evidence type="ECO:0000256" key="3">
    <source>
        <dbReference type="PROSITE-ProRule" id="PRU00810"/>
    </source>
</evidence>